<evidence type="ECO:0000313" key="3">
    <source>
        <dbReference type="EMBL" id="EKF39239.1"/>
    </source>
</evidence>
<name>K2NN74_TRYCR</name>
<protein>
    <submittedName>
        <fullName evidence="3">Uncharacterized protein</fullName>
    </submittedName>
</protein>
<evidence type="ECO:0000256" key="2">
    <source>
        <dbReference type="SAM" id="SignalP"/>
    </source>
</evidence>
<feature type="coiled-coil region" evidence="1">
    <location>
        <begin position="228"/>
        <end position="266"/>
    </location>
</feature>
<dbReference type="OrthoDB" id="249725at2759"/>
<dbReference type="AlphaFoldDB" id="K2NN74"/>
<evidence type="ECO:0000313" key="4">
    <source>
        <dbReference type="Proteomes" id="UP000007350"/>
    </source>
</evidence>
<organism evidence="3 4">
    <name type="scientific">Trypanosoma cruzi marinkellei</name>
    <dbReference type="NCBI Taxonomy" id="85056"/>
    <lineage>
        <taxon>Eukaryota</taxon>
        <taxon>Discoba</taxon>
        <taxon>Euglenozoa</taxon>
        <taxon>Kinetoplastea</taxon>
        <taxon>Metakinetoplastina</taxon>
        <taxon>Trypanosomatida</taxon>
        <taxon>Trypanosomatidae</taxon>
        <taxon>Trypanosoma</taxon>
        <taxon>Schizotrypanum</taxon>
    </lineage>
</organism>
<proteinExistence type="predicted"/>
<evidence type="ECO:0000256" key="1">
    <source>
        <dbReference type="SAM" id="Coils"/>
    </source>
</evidence>
<comment type="caution">
    <text evidence="3">The sequence shown here is derived from an EMBL/GenBank/DDBJ whole genome shotgun (WGS) entry which is preliminary data.</text>
</comment>
<dbReference type="Proteomes" id="UP000007350">
    <property type="component" value="Unassembled WGS sequence"/>
</dbReference>
<keyword evidence="4" id="KW-1185">Reference proteome</keyword>
<feature type="chain" id="PRO_5003862278" evidence="2">
    <location>
        <begin position="23"/>
        <end position="548"/>
    </location>
</feature>
<accession>K2NN74</accession>
<feature type="signal peptide" evidence="2">
    <location>
        <begin position="1"/>
        <end position="22"/>
    </location>
</feature>
<gene>
    <name evidence="3" type="ORF">MOQ_000538</name>
</gene>
<sequence length="548" mass="59982">MSLPSFFFLLCLFFNDIRMSLAVVVACFLSQTRTFESGWLPCVRPSHYFFFFSFVNLSVIRGSIRLFFFCVCVCLFSRRAKIEGQEQESRIETKGKNNKMTVIVMCDGAPASIKAIGWAAIPGHVMRQHDGEQLILLHGWSRDVVPRIASSRESPDKPAAIDMSLAQNRLPLSDVMRNTLEAITESKVTRDSLNYKIETVVLAELFTPVSTTPAVTRPQSSKRSPLSKKELAAQQQQQQAAAAATEAQLEAAAREAEKEAAQSRAKAIASYARERALHYKAEAIVLGTGNSMDGKSIILGLVAKTVFTEMRQTHVLWFIKNNGCTMRPNTALVRYVVVLVPVSNDAGALERDCRVVQYALGRRREKSMDTVSAVIVVESTTPPEEVERYSQALRDLLQRETPATNPHIVEEVADEATPAFAVTDAPIALEKIGTVSAEGTPHEAALDAGEVFPSAEEADMAAKEQHWPEVSLCQLRATKQVPEPTAGTAAGQVVKFLQRYKTDVVVTPSTIAEELQMALLVVSKPHALIVPAAETAPCAAVTMPTPVV</sequence>
<keyword evidence="1" id="KW-0175">Coiled coil</keyword>
<dbReference type="EMBL" id="AHKC01001507">
    <property type="protein sequence ID" value="EKF39239.1"/>
    <property type="molecule type" value="Genomic_DNA"/>
</dbReference>
<reference evidence="3 4" key="1">
    <citation type="journal article" date="2012" name="BMC Genomics">
        <title>Comparative genomic analysis of human infective Trypanosoma cruzi lineages with the bat-restricted subspecies T. cruzi marinkellei.</title>
        <authorList>
            <person name="Franzen O."/>
            <person name="Talavera-Lopez C."/>
            <person name="Ochaya S."/>
            <person name="Butler C.E."/>
            <person name="Messenger L.A."/>
            <person name="Lewis M.D."/>
            <person name="Llewellyn M.S."/>
            <person name="Marinkelle C.J."/>
            <person name="Tyler K.M."/>
            <person name="Miles M.A."/>
            <person name="Andersson B."/>
        </authorList>
    </citation>
    <scope>NUCLEOTIDE SEQUENCE [LARGE SCALE GENOMIC DNA]</scope>
    <source>
        <strain evidence="3 4">B7</strain>
    </source>
</reference>
<keyword evidence="2" id="KW-0732">Signal</keyword>